<protein>
    <recommendedName>
        <fullName evidence="10">ABC transporter domain-containing protein</fullName>
    </recommendedName>
</protein>
<feature type="transmembrane region" description="Helical" evidence="9">
    <location>
        <begin position="347"/>
        <end position="370"/>
    </location>
</feature>
<dbReference type="Gene3D" id="3.40.50.300">
    <property type="entry name" value="P-loop containing nucleotide triphosphate hydrolases"/>
    <property type="match status" value="1"/>
</dbReference>
<dbReference type="Pfam" id="PF19055">
    <property type="entry name" value="ABC2_membrane_7"/>
    <property type="match status" value="1"/>
</dbReference>
<dbReference type="GO" id="GO:0016887">
    <property type="term" value="F:ATP hydrolysis activity"/>
    <property type="evidence" value="ECO:0007669"/>
    <property type="project" value="InterPro"/>
</dbReference>
<dbReference type="InterPro" id="IPR003439">
    <property type="entry name" value="ABC_transporter-like_ATP-bd"/>
</dbReference>
<feature type="transmembrane region" description="Helical" evidence="9">
    <location>
        <begin position="572"/>
        <end position="590"/>
    </location>
</feature>
<dbReference type="PANTHER" id="PTHR48042">
    <property type="entry name" value="ABC TRANSPORTER G FAMILY MEMBER 11"/>
    <property type="match status" value="1"/>
</dbReference>
<feature type="domain" description="ABC transporter" evidence="10">
    <location>
        <begin position="25"/>
        <end position="268"/>
    </location>
</feature>
<evidence type="ECO:0000259" key="10">
    <source>
        <dbReference type="PROSITE" id="PS50893"/>
    </source>
</evidence>
<keyword evidence="8 9" id="KW-0472">Membrane</keyword>
<keyword evidence="5" id="KW-0547">Nucleotide-binding</keyword>
<comment type="subcellular location">
    <subcellularLocation>
        <location evidence="1">Membrane</location>
        <topology evidence="1">Multi-pass membrane protein</topology>
    </subcellularLocation>
</comment>
<evidence type="ECO:0000256" key="2">
    <source>
        <dbReference type="ARBA" id="ARBA00005814"/>
    </source>
</evidence>
<dbReference type="EMBL" id="HBJB01001221">
    <property type="protein sequence ID" value="CAE0841367.1"/>
    <property type="molecule type" value="Transcribed_RNA"/>
</dbReference>
<proteinExistence type="inferred from homology"/>
<accession>A0A7S4LNM6</accession>
<dbReference type="SUPFAM" id="SSF52540">
    <property type="entry name" value="P-loop containing nucleoside triphosphate hydrolases"/>
    <property type="match status" value="1"/>
</dbReference>
<feature type="transmembrane region" description="Helical" evidence="9">
    <location>
        <begin position="433"/>
        <end position="456"/>
    </location>
</feature>
<dbReference type="InterPro" id="IPR027417">
    <property type="entry name" value="P-loop_NTPase"/>
</dbReference>
<dbReference type="GO" id="GO:0016020">
    <property type="term" value="C:membrane"/>
    <property type="evidence" value="ECO:0007669"/>
    <property type="project" value="UniProtKB-SubCell"/>
</dbReference>
<dbReference type="GO" id="GO:0140359">
    <property type="term" value="F:ABC-type transporter activity"/>
    <property type="evidence" value="ECO:0007669"/>
    <property type="project" value="InterPro"/>
</dbReference>
<keyword evidence="7 9" id="KW-1133">Transmembrane helix</keyword>
<dbReference type="GO" id="GO:0005524">
    <property type="term" value="F:ATP binding"/>
    <property type="evidence" value="ECO:0007669"/>
    <property type="project" value="UniProtKB-KW"/>
</dbReference>
<feature type="transmembrane region" description="Helical" evidence="9">
    <location>
        <begin position="390"/>
        <end position="413"/>
    </location>
</feature>
<evidence type="ECO:0000256" key="8">
    <source>
        <dbReference type="ARBA" id="ARBA00023136"/>
    </source>
</evidence>
<evidence type="ECO:0000313" key="11">
    <source>
        <dbReference type="EMBL" id="CAE0841367.1"/>
    </source>
</evidence>
<comment type="similarity">
    <text evidence="2">Belongs to the ABC transporter superfamily. ABCG family. Eye pigment precursor importer (TC 3.A.1.204) subfamily.</text>
</comment>
<keyword evidence="6" id="KW-0067">ATP-binding</keyword>
<dbReference type="AlphaFoldDB" id="A0A7S4LNM6"/>
<reference evidence="11" key="1">
    <citation type="submission" date="2021-01" db="EMBL/GenBank/DDBJ databases">
        <authorList>
            <person name="Corre E."/>
            <person name="Pelletier E."/>
            <person name="Niang G."/>
            <person name="Scheremetjew M."/>
            <person name="Finn R."/>
            <person name="Kale V."/>
            <person name="Holt S."/>
            <person name="Cochrane G."/>
            <person name="Meng A."/>
            <person name="Brown T."/>
            <person name="Cohen L."/>
        </authorList>
    </citation>
    <scope>NUCLEOTIDE SEQUENCE</scope>
    <source>
        <strain evidence="11">LB1974</strain>
    </source>
</reference>
<name>A0A7S4LNM6_OXYMA</name>
<dbReference type="PANTHER" id="PTHR48042:SF11">
    <property type="entry name" value="ABC TRANSPORTER G FAMILY MEMBER 11"/>
    <property type="match status" value="1"/>
</dbReference>
<feature type="transmembrane region" description="Helical" evidence="9">
    <location>
        <begin position="492"/>
        <end position="510"/>
    </location>
</feature>
<dbReference type="InterPro" id="IPR017871">
    <property type="entry name" value="ABC_transporter-like_CS"/>
</dbReference>
<dbReference type="CDD" id="cd03213">
    <property type="entry name" value="ABCG_EPDR"/>
    <property type="match status" value="1"/>
</dbReference>
<keyword evidence="4 9" id="KW-0812">Transmembrane</keyword>
<dbReference type="PROSITE" id="PS50893">
    <property type="entry name" value="ABC_TRANSPORTER_2"/>
    <property type="match status" value="1"/>
</dbReference>
<dbReference type="SMART" id="SM00382">
    <property type="entry name" value="AAA"/>
    <property type="match status" value="1"/>
</dbReference>
<dbReference type="Pfam" id="PF00005">
    <property type="entry name" value="ABC_tran"/>
    <property type="match status" value="1"/>
</dbReference>
<dbReference type="PROSITE" id="PS00211">
    <property type="entry name" value="ABC_TRANSPORTER_1"/>
    <property type="match status" value="1"/>
</dbReference>
<gene>
    <name evidence="11" type="ORF">OMAR00294_LOCUS1071</name>
</gene>
<evidence type="ECO:0000256" key="7">
    <source>
        <dbReference type="ARBA" id="ARBA00022989"/>
    </source>
</evidence>
<keyword evidence="3" id="KW-0813">Transport</keyword>
<feature type="transmembrane region" description="Helical" evidence="9">
    <location>
        <begin position="468"/>
        <end position="486"/>
    </location>
</feature>
<evidence type="ECO:0000256" key="1">
    <source>
        <dbReference type="ARBA" id="ARBA00004141"/>
    </source>
</evidence>
<evidence type="ECO:0000256" key="9">
    <source>
        <dbReference type="SAM" id="Phobius"/>
    </source>
</evidence>
<evidence type="ECO:0000256" key="3">
    <source>
        <dbReference type="ARBA" id="ARBA00022448"/>
    </source>
</evidence>
<dbReference type="Pfam" id="PF01061">
    <property type="entry name" value="ABC2_membrane"/>
    <property type="match status" value="1"/>
</dbReference>
<dbReference type="InterPro" id="IPR003593">
    <property type="entry name" value="AAA+_ATPase"/>
</dbReference>
<sequence length="599" mass="65758">MATFVEVRGDDTRNMQKDAAHQFAMSWTDLRMVVRPRKGETKTILDGVSGIAKPGELVALMGPSGSGKTTLLDVLANRIDSGRIEGTVEIGGMKRETKTSRQLVNYVAQEDALLTCFTVGETLRYAARLVLASLSAADRAERIQRVLEQVGLQDAVNTRVGDPLIKGLSGGQKRRLSIALELLQEPPILLLDEPTSGLDSTSAQQVVETLRRVAAAGNTVIVSIHQPSTIVYNLFDSVCLLSRGKQVYFGPTGPPALEFFANNGQACPAFTNPAEHFLDLINTDFRPEQRKVVDELAAAYSTSQKLSLPKPDVNDPAKYTGAKGAGYVMQFLILLTRITHQSVKNPYIYMVRVVMYVALSFMVGTMYSGVGTAARESESIEEADRAAQKLLPCLFYVQAFLVFMSVAVLPFFLEQRDVFRRERANGDITCLPYVVANFLAGLPCISVIALVSTALVTQLADLNGFGDFFLNLLLALIVAESLMHLIGAAQPHYIIGMALGAGMYGMFMLCEGFMVPKDEIPAGWMWGYHLAFHTYSFKWFMYNQFSGEDGGLVGGEILKRFGIEEVDTTECAVVLLIYTLVLEVAFYAVLKIFHTGRRS</sequence>
<evidence type="ECO:0000256" key="5">
    <source>
        <dbReference type="ARBA" id="ARBA00022741"/>
    </source>
</evidence>
<organism evidence="11">
    <name type="scientific">Oxyrrhis marina</name>
    <name type="common">Dinoflagellate</name>
    <dbReference type="NCBI Taxonomy" id="2969"/>
    <lineage>
        <taxon>Eukaryota</taxon>
        <taxon>Sar</taxon>
        <taxon>Alveolata</taxon>
        <taxon>Dinophyceae</taxon>
        <taxon>Oxyrrhinales</taxon>
        <taxon>Oxyrrhinaceae</taxon>
        <taxon>Oxyrrhis</taxon>
    </lineage>
</organism>
<dbReference type="InterPro" id="IPR013525">
    <property type="entry name" value="ABC2_TM"/>
</dbReference>
<dbReference type="InterPro" id="IPR043926">
    <property type="entry name" value="ABCG_dom"/>
</dbReference>
<evidence type="ECO:0000256" key="6">
    <source>
        <dbReference type="ARBA" id="ARBA00022840"/>
    </source>
</evidence>
<dbReference type="InterPro" id="IPR052215">
    <property type="entry name" value="Plant_ABCG"/>
</dbReference>
<evidence type="ECO:0000256" key="4">
    <source>
        <dbReference type="ARBA" id="ARBA00022692"/>
    </source>
</evidence>